<name>A0ABS2RBG1_9BACI</name>
<reference evidence="1 2" key="1">
    <citation type="submission" date="2021-01" db="EMBL/GenBank/DDBJ databases">
        <title>Genomic Encyclopedia of Type Strains, Phase IV (KMG-IV): sequencing the most valuable type-strain genomes for metagenomic binning, comparative biology and taxonomic classification.</title>
        <authorList>
            <person name="Goeker M."/>
        </authorList>
    </citation>
    <scope>NUCLEOTIDE SEQUENCE [LARGE SCALE GENOMIC DNA]</scope>
    <source>
        <strain evidence="1 2">DSM 105453</strain>
    </source>
</reference>
<proteinExistence type="predicted"/>
<evidence type="ECO:0000313" key="2">
    <source>
        <dbReference type="Proteomes" id="UP000823485"/>
    </source>
</evidence>
<dbReference type="EMBL" id="JAFBFH010000036">
    <property type="protein sequence ID" value="MBM7716995.1"/>
    <property type="molecule type" value="Genomic_DNA"/>
</dbReference>
<dbReference type="RefSeq" id="WP_077109379.1">
    <property type="nucleotide sequence ID" value="NZ_JAFBFH010000036.1"/>
</dbReference>
<dbReference type="Proteomes" id="UP000823485">
    <property type="component" value="Unassembled WGS sequence"/>
</dbReference>
<organism evidence="1 2">
    <name type="scientific">Siminovitchia thermophila</name>
    <dbReference type="NCBI Taxonomy" id="1245522"/>
    <lineage>
        <taxon>Bacteria</taxon>
        <taxon>Bacillati</taxon>
        <taxon>Bacillota</taxon>
        <taxon>Bacilli</taxon>
        <taxon>Bacillales</taxon>
        <taxon>Bacillaceae</taxon>
        <taxon>Siminovitchia</taxon>
    </lineage>
</organism>
<evidence type="ECO:0000313" key="1">
    <source>
        <dbReference type="EMBL" id="MBM7716995.1"/>
    </source>
</evidence>
<accession>A0ABS2RBG1</accession>
<keyword evidence="2" id="KW-1185">Reference proteome</keyword>
<sequence length="73" mass="8441">MLKNNTYEALFLPTKSGVIKIYIYGFKPYGSWGQVFTSMNTVSVNVKGYNRKKTIIRSLEKLNESLLNMKEDE</sequence>
<gene>
    <name evidence="1" type="ORF">JOC94_004019</name>
</gene>
<protein>
    <submittedName>
        <fullName evidence="1">Uncharacterized protein</fullName>
    </submittedName>
</protein>
<comment type="caution">
    <text evidence="1">The sequence shown here is derived from an EMBL/GenBank/DDBJ whole genome shotgun (WGS) entry which is preliminary data.</text>
</comment>